<name>A0A2J6PS23_9HELO</name>
<dbReference type="InterPro" id="IPR036869">
    <property type="entry name" value="J_dom_sf"/>
</dbReference>
<proteinExistence type="predicted"/>
<dbReference type="InterPro" id="IPR018253">
    <property type="entry name" value="DnaJ_domain_CS"/>
</dbReference>
<accession>A0A2J6PS23</accession>
<dbReference type="OrthoDB" id="10250354at2759"/>
<sequence>MAQNIPLQDHYATLHIARPTTPEVLFFAFQTEMLALSNLPAEEVAERFDQVMDAYETLKDVNMRGYYHRL</sequence>
<evidence type="ECO:0008006" key="3">
    <source>
        <dbReference type="Google" id="ProtNLM"/>
    </source>
</evidence>
<dbReference type="AlphaFoldDB" id="A0A2J6PS23"/>
<keyword evidence="2" id="KW-1185">Reference proteome</keyword>
<gene>
    <name evidence="1" type="ORF">NA56DRAFT_649108</name>
</gene>
<protein>
    <recommendedName>
        <fullName evidence="3">J domain-containing protein</fullName>
    </recommendedName>
</protein>
<evidence type="ECO:0000313" key="1">
    <source>
        <dbReference type="EMBL" id="PMD16812.1"/>
    </source>
</evidence>
<dbReference type="EMBL" id="KZ613503">
    <property type="protein sequence ID" value="PMD16812.1"/>
    <property type="molecule type" value="Genomic_DNA"/>
</dbReference>
<evidence type="ECO:0000313" key="2">
    <source>
        <dbReference type="Proteomes" id="UP000235672"/>
    </source>
</evidence>
<dbReference type="Proteomes" id="UP000235672">
    <property type="component" value="Unassembled WGS sequence"/>
</dbReference>
<reference evidence="1 2" key="1">
    <citation type="submission" date="2016-05" db="EMBL/GenBank/DDBJ databases">
        <title>A degradative enzymes factory behind the ericoid mycorrhizal symbiosis.</title>
        <authorList>
            <consortium name="DOE Joint Genome Institute"/>
            <person name="Martino E."/>
            <person name="Morin E."/>
            <person name="Grelet G."/>
            <person name="Kuo A."/>
            <person name="Kohler A."/>
            <person name="Daghino S."/>
            <person name="Barry K."/>
            <person name="Choi C."/>
            <person name="Cichocki N."/>
            <person name="Clum A."/>
            <person name="Copeland A."/>
            <person name="Hainaut M."/>
            <person name="Haridas S."/>
            <person name="Labutti K."/>
            <person name="Lindquist E."/>
            <person name="Lipzen A."/>
            <person name="Khouja H.-R."/>
            <person name="Murat C."/>
            <person name="Ohm R."/>
            <person name="Olson A."/>
            <person name="Spatafora J."/>
            <person name="Veneault-Fourrey C."/>
            <person name="Henrissat B."/>
            <person name="Grigoriev I."/>
            <person name="Martin F."/>
            <person name="Perotto S."/>
        </authorList>
    </citation>
    <scope>NUCLEOTIDE SEQUENCE [LARGE SCALE GENOMIC DNA]</scope>
    <source>
        <strain evidence="1 2">UAMH 7357</strain>
    </source>
</reference>
<dbReference type="SUPFAM" id="SSF46565">
    <property type="entry name" value="Chaperone J-domain"/>
    <property type="match status" value="1"/>
</dbReference>
<organism evidence="1 2">
    <name type="scientific">Hyaloscypha hepaticicola</name>
    <dbReference type="NCBI Taxonomy" id="2082293"/>
    <lineage>
        <taxon>Eukaryota</taxon>
        <taxon>Fungi</taxon>
        <taxon>Dikarya</taxon>
        <taxon>Ascomycota</taxon>
        <taxon>Pezizomycotina</taxon>
        <taxon>Leotiomycetes</taxon>
        <taxon>Helotiales</taxon>
        <taxon>Hyaloscyphaceae</taxon>
        <taxon>Hyaloscypha</taxon>
    </lineage>
</organism>
<dbReference type="Gene3D" id="1.10.287.110">
    <property type="entry name" value="DnaJ domain"/>
    <property type="match status" value="1"/>
</dbReference>
<dbReference type="PROSITE" id="PS00636">
    <property type="entry name" value="DNAJ_1"/>
    <property type="match status" value="1"/>
</dbReference>